<dbReference type="EMBL" id="JAZHXI010000008">
    <property type="protein sequence ID" value="KAL2068711.1"/>
    <property type="molecule type" value="Genomic_DNA"/>
</dbReference>
<keyword evidence="3" id="KW-1185">Reference proteome</keyword>
<evidence type="ECO:0000313" key="2">
    <source>
        <dbReference type="EMBL" id="KAL2068711.1"/>
    </source>
</evidence>
<sequence length="385" mass="43358">MSWASKRTTTRIEDVAYSLMGLFGVHMPMLYGEGDNAFKRLQEEILRSTDDHTIFAWRESEGDPARLSLRSGILATSPAKFAHSGTFIVGADGWTRSTQPANISSMGIRLQLPMSDLKSARCNIVDLEKQENVQLAYINCFDSVTDQQIGIYVEANPIDTISSSFTIQRAVPFFLQIGSVLAFPGDQYLNQNKARHSKIRVPTTLSDCHAVLWSQTLHSSHNSDKHPFTSRYLFQLSDQSQESGYKILDFWPRERCFDSYSALAEALQQTFALPSGQNAIVGGAWIAFPKRGNFFVIAKTIHGNLTSNIVVPSDPRENLEQVCMSYIPIEFQMIRHRTQVARSWNASSDHMVEKIPGKEVLLSVKCRRRLFKGSPFYLIDVDTCT</sequence>
<dbReference type="Pfam" id="PF26640">
    <property type="entry name" value="DUF8212"/>
    <property type="match status" value="1"/>
</dbReference>
<organism evidence="2 3">
    <name type="scientific">Oculimacula yallundae</name>
    <dbReference type="NCBI Taxonomy" id="86028"/>
    <lineage>
        <taxon>Eukaryota</taxon>
        <taxon>Fungi</taxon>
        <taxon>Dikarya</taxon>
        <taxon>Ascomycota</taxon>
        <taxon>Pezizomycotina</taxon>
        <taxon>Leotiomycetes</taxon>
        <taxon>Helotiales</taxon>
        <taxon>Ploettnerulaceae</taxon>
        <taxon>Oculimacula</taxon>
    </lineage>
</organism>
<feature type="domain" description="DUF8212" evidence="1">
    <location>
        <begin position="36"/>
        <end position="63"/>
    </location>
</feature>
<reference evidence="2 3" key="1">
    <citation type="journal article" date="2024" name="Commun. Biol.">
        <title>Comparative genomic analysis of thermophilic fungi reveals convergent evolutionary adaptations and gene losses.</title>
        <authorList>
            <person name="Steindorff A.S."/>
            <person name="Aguilar-Pontes M.V."/>
            <person name="Robinson A.J."/>
            <person name="Andreopoulos B."/>
            <person name="LaButti K."/>
            <person name="Kuo A."/>
            <person name="Mondo S."/>
            <person name="Riley R."/>
            <person name="Otillar R."/>
            <person name="Haridas S."/>
            <person name="Lipzen A."/>
            <person name="Grimwood J."/>
            <person name="Schmutz J."/>
            <person name="Clum A."/>
            <person name="Reid I.D."/>
            <person name="Moisan M.C."/>
            <person name="Butler G."/>
            <person name="Nguyen T.T.M."/>
            <person name="Dewar K."/>
            <person name="Conant G."/>
            <person name="Drula E."/>
            <person name="Henrissat B."/>
            <person name="Hansel C."/>
            <person name="Singer S."/>
            <person name="Hutchinson M.I."/>
            <person name="de Vries R.P."/>
            <person name="Natvig D.O."/>
            <person name="Powell A.J."/>
            <person name="Tsang A."/>
            <person name="Grigoriev I.V."/>
        </authorList>
    </citation>
    <scope>NUCLEOTIDE SEQUENCE [LARGE SCALE GENOMIC DNA]</scope>
    <source>
        <strain evidence="2 3">CBS 494.80</strain>
    </source>
</reference>
<dbReference type="PANTHER" id="PTHR10622:SF10">
    <property type="entry name" value="HET DOMAIN-CONTAINING PROTEIN"/>
    <property type="match status" value="1"/>
</dbReference>
<dbReference type="Proteomes" id="UP001595075">
    <property type="component" value="Unassembled WGS sequence"/>
</dbReference>
<name>A0ABR4CFG8_9HELO</name>
<proteinExistence type="predicted"/>
<accession>A0ABR4CFG8</accession>
<evidence type="ECO:0000259" key="1">
    <source>
        <dbReference type="Pfam" id="PF26640"/>
    </source>
</evidence>
<evidence type="ECO:0000313" key="3">
    <source>
        <dbReference type="Proteomes" id="UP001595075"/>
    </source>
</evidence>
<comment type="caution">
    <text evidence="2">The sequence shown here is derived from an EMBL/GenBank/DDBJ whole genome shotgun (WGS) entry which is preliminary data.</text>
</comment>
<dbReference type="InterPro" id="IPR058525">
    <property type="entry name" value="DUF8212"/>
</dbReference>
<protein>
    <recommendedName>
        <fullName evidence="1">DUF8212 domain-containing protein</fullName>
    </recommendedName>
</protein>
<gene>
    <name evidence="2" type="ORF">VTL71DRAFT_15049</name>
</gene>
<dbReference type="PANTHER" id="PTHR10622">
    <property type="entry name" value="HET DOMAIN-CONTAINING PROTEIN"/>
    <property type="match status" value="1"/>
</dbReference>